<accession>A0A5J4KZZ9</accession>
<dbReference type="InterPro" id="IPR036683">
    <property type="entry name" value="CO_DH_flav_C_dom_sf"/>
</dbReference>
<dbReference type="InterPro" id="IPR016167">
    <property type="entry name" value="FAD-bd_PCMH_sub1"/>
</dbReference>
<dbReference type="Proteomes" id="UP000326912">
    <property type="component" value="Unassembled WGS sequence"/>
</dbReference>
<dbReference type="Gene3D" id="3.30.390.50">
    <property type="entry name" value="CO dehydrogenase flavoprotein, C-terminal domain"/>
    <property type="match status" value="1"/>
</dbReference>
<dbReference type="EMBL" id="BKZW01000005">
    <property type="protein sequence ID" value="GER92130.1"/>
    <property type="molecule type" value="Genomic_DNA"/>
</dbReference>
<dbReference type="InterPro" id="IPR002346">
    <property type="entry name" value="Mopterin_DH_FAD-bd"/>
</dbReference>
<dbReference type="InterPro" id="IPR005107">
    <property type="entry name" value="CO_DH_flav_C"/>
</dbReference>
<keyword evidence="6" id="KW-1185">Reference proteome</keyword>
<dbReference type="InterPro" id="IPR016166">
    <property type="entry name" value="FAD-bd_PCMH"/>
</dbReference>
<evidence type="ECO:0000256" key="2">
    <source>
        <dbReference type="ARBA" id="ARBA00022827"/>
    </source>
</evidence>
<dbReference type="PANTHER" id="PTHR42659:SF2">
    <property type="entry name" value="XANTHINE DEHYDROGENASE SUBUNIT C-RELATED"/>
    <property type="match status" value="1"/>
</dbReference>
<protein>
    <submittedName>
        <fullName evidence="5">Carbon monoxide dehydrogenase</fullName>
    </submittedName>
</protein>
<organism evidence="5 6">
    <name type="scientific">Dictyobacter vulcani</name>
    <dbReference type="NCBI Taxonomy" id="2607529"/>
    <lineage>
        <taxon>Bacteria</taxon>
        <taxon>Bacillati</taxon>
        <taxon>Chloroflexota</taxon>
        <taxon>Ktedonobacteria</taxon>
        <taxon>Ktedonobacterales</taxon>
        <taxon>Dictyobacteraceae</taxon>
        <taxon>Dictyobacter</taxon>
    </lineage>
</organism>
<dbReference type="PROSITE" id="PS51387">
    <property type="entry name" value="FAD_PCMH"/>
    <property type="match status" value="1"/>
</dbReference>
<dbReference type="PANTHER" id="PTHR42659">
    <property type="entry name" value="XANTHINE DEHYDROGENASE SUBUNIT C-RELATED"/>
    <property type="match status" value="1"/>
</dbReference>
<reference evidence="5 6" key="1">
    <citation type="submission" date="2019-10" db="EMBL/GenBank/DDBJ databases">
        <title>Dictyobacter vulcani sp. nov., within the class Ktedonobacteria, isolated from soil of volcanic Mt. Zao.</title>
        <authorList>
            <person name="Zheng Y."/>
            <person name="Wang C.M."/>
            <person name="Sakai Y."/>
            <person name="Abe K."/>
            <person name="Yokota A."/>
            <person name="Yabe S."/>
        </authorList>
    </citation>
    <scope>NUCLEOTIDE SEQUENCE [LARGE SCALE GENOMIC DNA]</scope>
    <source>
        <strain evidence="5 6">W12</strain>
    </source>
</reference>
<dbReference type="GO" id="GO:0071949">
    <property type="term" value="F:FAD binding"/>
    <property type="evidence" value="ECO:0007669"/>
    <property type="project" value="InterPro"/>
</dbReference>
<evidence type="ECO:0000256" key="3">
    <source>
        <dbReference type="ARBA" id="ARBA00023002"/>
    </source>
</evidence>
<proteinExistence type="predicted"/>
<keyword evidence="1" id="KW-0285">Flavoprotein</keyword>
<evidence type="ECO:0000313" key="6">
    <source>
        <dbReference type="Proteomes" id="UP000326912"/>
    </source>
</evidence>
<dbReference type="InterPro" id="IPR016169">
    <property type="entry name" value="FAD-bd_PCMH_sub2"/>
</dbReference>
<keyword evidence="2" id="KW-0274">FAD</keyword>
<evidence type="ECO:0000313" key="5">
    <source>
        <dbReference type="EMBL" id="GER92130.1"/>
    </source>
</evidence>
<dbReference type="SMART" id="SM01092">
    <property type="entry name" value="CO_deh_flav_C"/>
    <property type="match status" value="1"/>
</dbReference>
<dbReference type="InterPro" id="IPR036318">
    <property type="entry name" value="FAD-bd_PCMH-like_sf"/>
</dbReference>
<dbReference type="Pfam" id="PF03450">
    <property type="entry name" value="CO_deh_flav_C"/>
    <property type="match status" value="1"/>
</dbReference>
<name>A0A5J4KZZ9_9CHLR</name>
<evidence type="ECO:0000256" key="1">
    <source>
        <dbReference type="ARBA" id="ARBA00022630"/>
    </source>
</evidence>
<keyword evidence="3" id="KW-0560">Oxidoreductase</keyword>
<dbReference type="GO" id="GO:0016491">
    <property type="term" value="F:oxidoreductase activity"/>
    <property type="evidence" value="ECO:0007669"/>
    <property type="project" value="UniProtKB-KW"/>
</dbReference>
<dbReference type="Gene3D" id="3.30.43.10">
    <property type="entry name" value="Uridine Diphospho-n-acetylenolpyruvylglucosamine Reductase, domain 2"/>
    <property type="match status" value="1"/>
</dbReference>
<comment type="caution">
    <text evidence="5">The sequence shown here is derived from an EMBL/GenBank/DDBJ whole genome shotgun (WGS) entry which is preliminary data.</text>
</comment>
<dbReference type="SUPFAM" id="SSF55447">
    <property type="entry name" value="CO dehydrogenase flavoprotein C-terminal domain-like"/>
    <property type="match status" value="1"/>
</dbReference>
<dbReference type="Pfam" id="PF00941">
    <property type="entry name" value="FAD_binding_5"/>
    <property type="match status" value="1"/>
</dbReference>
<dbReference type="Gene3D" id="3.30.465.10">
    <property type="match status" value="1"/>
</dbReference>
<evidence type="ECO:0000259" key="4">
    <source>
        <dbReference type="PROSITE" id="PS51387"/>
    </source>
</evidence>
<dbReference type="AlphaFoldDB" id="A0A5J4KZZ9"/>
<dbReference type="RefSeq" id="WP_162005768.1">
    <property type="nucleotide sequence ID" value="NZ_BKZW01000005.1"/>
</dbReference>
<sequence length="292" mass="31824">MKPPQFQYCAPGVLDEALGLLDQCGTDAKILAGGQSLIPLLNVRLVAPLYLVDINRVAALDYIDARENHLAVGAIVRQRSVEQSPVVRQRHPLLIEAITYIGHMQIRNRGTLAGSIVHADPAAELPALLCCLDGEIVARSSTGERIIKAEQFFTDYLTTTLDAREIVTEIRLPWLPPQAGWACIEFTRRAGDYALAGAIAVVVPTPAGTCQSARISYFGIAATPVRGYEIEQMLIGTTLDDAILQAAAHAAESLVQDDLSDIHATSTYRRALTAEATRRVLRTAWQRCQNRS</sequence>
<dbReference type="SUPFAM" id="SSF56176">
    <property type="entry name" value="FAD-binding/transporter-associated domain-like"/>
    <property type="match status" value="1"/>
</dbReference>
<gene>
    <name evidence="5" type="ORF">KDW_62920</name>
</gene>
<feature type="domain" description="FAD-binding PCMH-type" evidence="4">
    <location>
        <begin position="1"/>
        <end position="177"/>
    </location>
</feature>
<dbReference type="InterPro" id="IPR051312">
    <property type="entry name" value="Diverse_Substr_Oxidored"/>
</dbReference>